<evidence type="ECO:0000259" key="4">
    <source>
        <dbReference type="Pfam" id="PF14283"/>
    </source>
</evidence>
<keyword evidence="2" id="KW-0472">Membrane</keyword>
<feature type="domain" description="Mobile element protein CD1107-like" evidence="4">
    <location>
        <begin position="112"/>
        <end position="157"/>
    </location>
</feature>
<keyword evidence="6" id="KW-1185">Reference proteome</keyword>
<dbReference type="RefSeq" id="WP_087861898.1">
    <property type="nucleotide sequence ID" value="NZ_LT859958.1"/>
</dbReference>
<feature type="signal peptide" evidence="3">
    <location>
        <begin position="1"/>
        <end position="27"/>
    </location>
</feature>
<organism evidence="5 6">
    <name type="scientific">Candidatus Brevifilum fermentans</name>
    <dbReference type="NCBI Taxonomy" id="1986204"/>
    <lineage>
        <taxon>Bacteria</taxon>
        <taxon>Bacillati</taxon>
        <taxon>Chloroflexota</taxon>
        <taxon>Anaerolineae</taxon>
        <taxon>Anaerolineales</taxon>
        <taxon>Anaerolineaceae</taxon>
        <taxon>Candidatus Brevifilum</taxon>
    </lineage>
</organism>
<dbReference type="Proteomes" id="UP000195514">
    <property type="component" value="Chromosome I"/>
</dbReference>
<dbReference type="EMBL" id="LT859958">
    <property type="protein sequence ID" value="SMX54001.1"/>
    <property type="molecule type" value="Genomic_DNA"/>
</dbReference>
<evidence type="ECO:0000256" key="1">
    <source>
        <dbReference type="SAM" id="MobiDB-lite"/>
    </source>
</evidence>
<dbReference type="Pfam" id="PF14283">
    <property type="entry name" value="CD1107-like"/>
    <property type="match status" value="1"/>
</dbReference>
<sequence>MKINKIRLFVLAICTFISAFTLSRAQAATAYPLKISAAQRLTPAPPTDAKGSLVAEIPPGSALMSEYTIVRLPMGGGATPVSTEEPTVEATPRPRTDTDLQPPLLITAIPPQKEFYIIKTRNDKVFYLIIDHTKVSDNVYLVTEVDEADLLNFVESTQMPALLPFLPQATPVSPTIAPDNSSTQAPTASDKPFWGNLQPAMIIVGVVLLLLAGAALFYWKVVKPKDKLPAEADFYTDEYLEDSSSKVNAWKESEGEE</sequence>
<keyword evidence="2" id="KW-1133">Transmembrane helix</keyword>
<name>A0A1Y6K2W3_9CHLR</name>
<dbReference type="AlphaFoldDB" id="A0A1Y6K2W3"/>
<gene>
    <name evidence="5" type="ORF">CFX1CAM_0936</name>
</gene>
<keyword evidence="2" id="KW-0812">Transmembrane</keyword>
<keyword evidence="3" id="KW-0732">Signal</keyword>
<evidence type="ECO:0000256" key="3">
    <source>
        <dbReference type="SAM" id="SignalP"/>
    </source>
</evidence>
<accession>A0A1Y6K2W3</accession>
<proteinExistence type="predicted"/>
<feature type="region of interest" description="Disordered" evidence="1">
    <location>
        <begin position="76"/>
        <end position="102"/>
    </location>
</feature>
<dbReference type="OrthoDB" id="1951836at2"/>
<protein>
    <recommendedName>
        <fullName evidence="4">Mobile element protein CD1107-like domain-containing protein</fullName>
    </recommendedName>
</protein>
<evidence type="ECO:0000256" key="2">
    <source>
        <dbReference type="SAM" id="Phobius"/>
    </source>
</evidence>
<evidence type="ECO:0000313" key="5">
    <source>
        <dbReference type="EMBL" id="SMX54001.1"/>
    </source>
</evidence>
<dbReference type="InterPro" id="IPR025376">
    <property type="entry name" value="CD1107-like_dom"/>
</dbReference>
<evidence type="ECO:0000313" key="6">
    <source>
        <dbReference type="Proteomes" id="UP000195514"/>
    </source>
</evidence>
<feature type="chain" id="PRO_5012418763" description="Mobile element protein CD1107-like domain-containing protein" evidence="3">
    <location>
        <begin position="28"/>
        <end position="257"/>
    </location>
</feature>
<feature type="transmembrane region" description="Helical" evidence="2">
    <location>
        <begin position="200"/>
        <end position="219"/>
    </location>
</feature>
<reference evidence="6" key="1">
    <citation type="submission" date="2017-05" db="EMBL/GenBank/DDBJ databases">
        <authorList>
            <person name="Kirkegaard R."/>
            <person name="Mcilroy J S."/>
        </authorList>
    </citation>
    <scope>NUCLEOTIDE SEQUENCE [LARGE SCALE GENOMIC DNA]</scope>
</reference>
<dbReference type="KEGG" id="abat:CFX1CAM_0936"/>